<gene>
    <name evidence="3" type="ORF">IAA81_01820</name>
</gene>
<dbReference type="PROSITE" id="PS50975">
    <property type="entry name" value="ATP_GRASP"/>
    <property type="match status" value="1"/>
</dbReference>
<dbReference type="Proteomes" id="UP000823638">
    <property type="component" value="Unassembled WGS sequence"/>
</dbReference>
<dbReference type="SUPFAM" id="SSF56059">
    <property type="entry name" value="Glutathione synthetase ATP-binding domain-like"/>
    <property type="match status" value="1"/>
</dbReference>
<dbReference type="Gene3D" id="3.30.470.20">
    <property type="entry name" value="ATP-grasp fold, B domain"/>
    <property type="match status" value="1"/>
</dbReference>
<dbReference type="PANTHER" id="PTHR21621:SF0">
    <property type="entry name" value="BETA-CITRYLGLUTAMATE SYNTHASE B-RELATED"/>
    <property type="match status" value="1"/>
</dbReference>
<evidence type="ECO:0000259" key="2">
    <source>
        <dbReference type="PROSITE" id="PS50975"/>
    </source>
</evidence>
<dbReference type="PANTHER" id="PTHR21621">
    <property type="entry name" value="RIBOSOMAL PROTEIN S6 MODIFICATION PROTEIN"/>
    <property type="match status" value="1"/>
</dbReference>
<dbReference type="InterPro" id="IPR013651">
    <property type="entry name" value="ATP-grasp_RimK-type"/>
</dbReference>
<dbReference type="AlphaFoldDB" id="A0A9D9N1Q3"/>
<dbReference type="Gene3D" id="3.30.1490.20">
    <property type="entry name" value="ATP-grasp fold, A domain"/>
    <property type="match status" value="1"/>
</dbReference>
<sequence>MKKNRLILVMNLKTGDIKWAENFYPVMRIREECKKSEIDFNFVLEKDFQNWFTSFFLSEKQSPAGHRECFWLRGVTDPLIFDLLESENCLFFNSRESTELAGDKLKTIEKFSGTIIKTPEVFSLSETVDNYPVIFKPRYGKMGEGIHIIHNGDEFKNILESVTQKGLDIKDFVIQECITDSLGKDIRILFCNGKITGALKRHNPENFLSNGCKGGKSFVYHPVKKLKKAAEFIIEKSGLFCGSMDFLYSGKEFYLCELNSFPGFEHSEKDTGKNFVSPWVREIKSFMDKN</sequence>
<dbReference type="EMBL" id="JADIMM010000023">
    <property type="protein sequence ID" value="MBO8456948.1"/>
    <property type="molecule type" value="Genomic_DNA"/>
</dbReference>
<dbReference type="GO" id="GO:0009432">
    <property type="term" value="P:SOS response"/>
    <property type="evidence" value="ECO:0007669"/>
    <property type="project" value="TreeGrafter"/>
</dbReference>
<comment type="caution">
    <text evidence="3">The sequence shown here is derived from an EMBL/GenBank/DDBJ whole genome shotgun (WGS) entry which is preliminary data.</text>
</comment>
<keyword evidence="1" id="KW-0067">ATP-binding</keyword>
<dbReference type="GO" id="GO:0005737">
    <property type="term" value="C:cytoplasm"/>
    <property type="evidence" value="ECO:0007669"/>
    <property type="project" value="TreeGrafter"/>
</dbReference>
<dbReference type="GO" id="GO:0005524">
    <property type="term" value="F:ATP binding"/>
    <property type="evidence" value="ECO:0007669"/>
    <property type="project" value="UniProtKB-UniRule"/>
</dbReference>
<proteinExistence type="predicted"/>
<dbReference type="InterPro" id="IPR011761">
    <property type="entry name" value="ATP-grasp"/>
</dbReference>
<accession>A0A9D9N1Q3</accession>
<evidence type="ECO:0000313" key="4">
    <source>
        <dbReference type="Proteomes" id="UP000823638"/>
    </source>
</evidence>
<evidence type="ECO:0000256" key="1">
    <source>
        <dbReference type="PROSITE-ProRule" id="PRU00409"/>
    </source>
</evidence>
<reference evidence="3" key="1">
    <citation type="submission" date="2020-10" db="EMBL/GenBank/DDBJ databases">
        <authorList>
            <person name="Gilroy R."/>
        </authorList>
    </citation>
    <scope>NUCLEOTIDE SEQUENCE</scope>
    <source>
        <strain evidence="3">10532</strain>
    </source>
</reference>
<dbReference type="InterPro" id="IPR013815">
    <property type="entry name" value="ATP_grasp_subdomain_1"/>
</dbReference>
<name>A0A9D9N1Q3_9SPIR</name>
<reference evidence="3" key="2">
    <citation type="journal article" date="2021" name="PeerJ">
        <title>Extensive microbial diversity within the chicken gut microbiome revealed by metagenomics and culture.</title>
        <authorList>
            <person name="Gilroy R."/>
            <person name="Ravi A."/>
            <person name="Getino M."/>
            <person name="Pursley I."/>
            <person name="Horton D.L."/>
            <person name="Alikhan N.F."/>
            <person name="Baker D."/>
            <person name="Gharbi K."/>
            <person name="Hall N."/>
            <person name="Watson M."/>
            <person name="Adriaenssens E.M."/>
            <person name="Foster-Nyarko E."/>
            <person name="Jarju S."/>
            <person name="Secka A."/>
            <person name="Antonio M."/>
            <person name="Oren A."/>
            <person name="Chaudhuri R.R."/>
            <person name="La Ragione R."/>
            <person name="Hildebrand F."/>
            <person name="Pallen M.J."/>
        </authorList>
    </citation>
    <scope>NUCLEOTIDE SEQUENCE</scope>
    <source>
        <strain evidence="3">10532</strain>
    </source>
</reference>
<evidence type="ECO:0000313" key="3">
    <source>
        <dbReference type="EMBL" id="MBO8456948.1"/>
    </source>
</evidence>
<keyword evidence="1" id="KW-0547">Nucleotide-binding</keyword>
<dbReference type="GO" id="GO:0046872">
    <property type="term" value="F:metal ion binding"/>
    <property type="evidence" value="ECO:0007669"/>
    <property type="project" value="InterPro"/>
</dbReference>
<dbReference type="GO" id="GO:0018169">
    <property type="term" value="F:ribosomal S6-glutamic acid ligase activity"/>
    <property type="evidence" value="ECO:0007669"/>
    <property type="project" value="TreeGrafter"/>
</dbReference>
<feature type="domain" description="ATP-grasp" evidence="2">
    <location>
        <begin position="105"/>
        <end position="284"/>
    </location>
</feature>
<organism evidence="3 4">
    <name type="scientific">Candidatus Gallitreponema excrementavium</name>
    <dbReference type="NCBI Taxonomy" id="2840840"/>
    <lineage>
        <taxon>Bacteria</taxon>
        <taxon>Pseudomonadati</taxon>
        <taxon>Spirochaetota</taxon>
        <taxon>Spirochaetia</taxon>
        <taxon>Spirochaetales</taxon>
        <taxon>Candidatus Gallitreponema</taxon>
    </lineage>
</organism>
<dbReference type="Pfam" id="PF08443">
    <property type="entry name" value="RimK"/>
    <property type="match status" value="1"/>
</dbReference>
<protein>
    <submittedName>
        <fullName evidence="3">ATP-grasp domain-containing protein</fullName>
    </submittedName>
</protein>